<dbReference type="PANTHER" id="PTHR30404:SF8">
    <property type="entry name" value="AUTOLYSIN PH-RELATED"/>
    <property type="match status" value="1"/>
</dbReference>
<dbReference type="Gene3D" id="3.40.630.40">
    <property type="entry name" value="Zn-dependent exopeptidases"/>
    <property type="match status" value="1"/>
</dbReference>
<dbReference type="InterPro" id="IPR002508">
    <property type="entry name" value="MurNAc-LAA_cat"/>
</dbReference>
<name>M4HNC8_9CAUD</name>
<organism evidence="6 7">
    <name type="scientific">Bacillus phage vB_BceM_Bc431v3</name>
    <dbReference type="NCBI Taxonomy" id="1195072"/>
    <lineage>
        <taxon>Viruses</taxon>
        <taxon>Duplodnaviria</taxon>
        <taxon>Heunggongvirae</taxon>
        <taxon>Uroviricota</taxon>
        <taxon>Caudoviricetes</taxon>
        <taxon>Herelleviridae</taxon>
        <taxon>Bastillevirinae</taxon>
        <taxon>Caeruleovirus</taxon>
        <taxon>Caeruleovirus Bc431</taxon>
    </lineage>
</organism>
<dbReference type="OrthoDB" id="6296at10239"/>
<reference evidence="6 7" key="1">
    <citation type="journal article" date="2013" name="Virol. J.">
        <title>Genome sequence and analysis of a broad-host range lytic bacteriophage that infects the Bacillus cereus group.</title>
        <authorList>
            <person name="El-Arabi T.F."/>
            <person name="Griffiths M.W."/>
            <person name="She Y.M."/>
            <person name="Villegas A."/>
            <person name="Lingohr E.J."/>
            <person name="Kropinski A.M."/>
        </authorList>
    </citation>
    <scope>NUCLEOTIDE SEQUENCE [LARGE SCALE GENOMIC DNA]</scope>
</reference>
<evidence type="ECO:0000259" key="5">
    <source>
        <dbReference type="SMART" id="SM00646"/>
    </source>
</evidence>
<dbReference type="GO" id="GO:0008745">
    <property type="term" value="F:N-acetylmuramoyl-L-alanine amidase activity"/>
    <property type="evidence" value="ECO:0007669"/>
    <property type="project" value="InterPro"/>
</dbReference>
<dbReference type="SMART" id="SM00287">
    <property type="entry name" value="SH3b"/>
    <property type="match status" value="1"/>
</dbReference>
<evidence type="ECO:0000313" key="6">
    <source>
        <dbReference type="EMBL" id="AFQ96319.1"/>
    </source>
</evidence>
<dbReference type="PANTHER" id="PTHR30404">
    <property type="entry name" value="N-ACETYLMURAMOYL-L-ALANINE AMIDASE"/>
    <property type="match status" value="1"/>
</dbReference>
<evidence type="ECO:0000313" key="7">
    <source>
        <dbReference type="Proteomes" id="UP000011865"/>
    </source>
</evidence>
<accession>M4HNC8</accession>
<dbReference type="KEGG" id="vg:15041768"/>
<keyword evidence="3" id="KW-0961">Cell wall biogenesis/degradation</keyword>
<keyword evidence="7" id="KW-1185">Reference proteome</keyword>
<sequence>MGTYNVHGGHNGIVQGANYGNRKEHIMDRQVKDALISKLRSLGHTVYDCTDETGSTQSANLRNIVAKCNAHRVDLDISLHLNAFNGSANGVEVCYYDQQALAAKVSKQLSDDIGWSNRGAKVRTDLYVLNTTSAPAILIELGFIDNESDMAKWNVDKIADSICYAITGQRTGSGGNTGGGSTGGSTGGGGYDSSWFTPQNGVFTANTTIKVRSEPSVNAEHIRTLESGKSYTYSSFGMERDGYVWIKGVDGTYLATGETRDGKRISYWGTFQ</sequence>
<evidence type="ECO:0000256" key="3">
    <source>
        <dbReference type="ARBA" id="ARBA00023316"/>
    </source>
</evidence>
<dbReference type="Gene3D" id="2.30.30.40">
    <property type="entry name" value="SH3 Domains"/>
    <property type="match status" value="1"/>
</dbReference>
<dbReference type="Pfam" id="PF08460">
    <property type="entry name" value="SH3_5"/>
    <property type="match status" value="1"/>
</dbReference>
<dbReference type="RefSeq" id="YP_007676909.1">
    <property type="nucleotide sequence ID" value="NC_020873.1"/>
</dbReference>
<evidence type="ECO:0000256" key="2">
    <source>
        <dbReference type="ARBA" id="ARBA00022801"/>
    </source>
</evidence>
<comment type="similarity">
    <text evidence="1">Belongs to the N-acetylmuramoyl-L-alanine amidase 2 family.</text>
</comment>
<dbReference type="Pfam" id="PF01520">
    <property type="entry name" value="Amidase_3"/>
    <property type="match status" value="1"/>
</dbReference>
<keyword evidence="2" id="KW-0378">Hydrolase</keyword>
<dbReference type="SMART" id="SM00646">
    <property type="entry name" value="Ami_3"/>
    <property type="match status" value="1"/>
</dbReference>
<dbReference type="SMR" id="M4HNC8"/>
<dbReference type="InterPro" id="IPR050695">
    <property type="entry name" value="N-acetylmuramoyl_amidase_3"/>
</dbReference>
<protein>
    <submittedName>
        <fullName evidence="6">N-acetylmuramoyl-L-alanine amidase</fullName>
    </submittedName>
</protein>
<dbReference type="GO" id="GO:0071555">
    <property type="term" value="P:cell wall organization"/>
    <property type="evidence" value="ECO:0007669"/>
    <property type="project" value="UniProtKB-KW"/>
</dbReference>
<dbReference type="GO" id="GO:0009253">
    <property type="term" value="P:peptidoglycan catabolic process"/>
    <property type="evidence" value="ECO:0007669"/>
    <property type="project" value="InterPro"/>
</dbReference>
<proteinExistence type="inferred from homology"/>
<feature type="domain" description="MurNAc-LAA" evidence="5">
    <location>
        <begin position="65"/>
        <end position="167"/>
    </location>
</feature>
<dbReference type="CDD" id="cd02696">
    <property type="entry name" value="MurNAc-LAA"/>
    <property type="match status" value="1"/>
</dbReference>
<dbReference type="InterPro" id="IPR003646">
    <property type="entry name" value="SH3-like_bac-type"/>
</dbReference>
<dbReference type="GeneID" id="15041768"/>
<dbReference type="SUPFAM" id="SSF53187">
    <property type="entry name" value="Zn-dependent exopeptidases"/>
    <property type="match status" value="1"/>
</dbReference>
<evidence type="ECO:0000256" key="1">
    <source>
        <dbReference type="ARBA" id="ARBA00007553"/>
    </source>
</evidence>
<dbReference type="EMBL" id="JX094431">
    <property type="protein sequence ID" value="AFQ96319.1"/>
    <property type="molecule type" value="Genomic_DNA"/>
</dbReference>
<evidence type="ECO:0000259" key="4">
    <source>
        <dbReference type="SMART" id="SM00287"/>
    </source>
</evidence>
<dbReference type="Proteomes" id="UP000011865">
    <property type="component" value="Segment"/>
</dbReference>
<feature type="domain" description="SH3b" evidence="4">
    <location>
        <begin position="198"/>
        <end position="262"/>
    </location>
</feature>
<gene>
    <name evidence="6" type="primary">orf012</name>
</gene>